<gene>
    <name evidence="1" type="ORF">Cboi01_000285300</name>
</gene>
<keyword evidence="2" id="KW-1185">Reference proteome</keyword>
<proteinExistence type="predicted"/>
<reference evidence="1" key="1">
    <citation type="submission" date="2023-04" db="EMBL/GenBank/DDBJ databases">
        <title>Candida boidinii NBRC 1967.</title>
        <authorList>
            <person name="Ichikawa N."/>
            <person name="Sato H."/>
            <person name="Tonouchi N."/>
        </authorList>
    </citation>
    <scope>NUCLEOTIDE SEQUENCE</scope>
    <source>
        <strain evidence="1">NBRC 1967</strain>
    </source>
</reference>
<evidence type="ECO:0000313" key="2">
    <source>
        <dbReference type="Proteomes" id="UP001165101"/>
    </source>
</evidence>
<name>A0ACB5TQE4_CANBO</name>
<evidence type="ECO:0000313" key="1">
    <source>
        <dbReference type="EMBL" id="GME92709.1"/>
    </source>
</evidence>
<accession>A0ACB5TQE4</accession>
<organism evidence="1 2">
    <name type="scientific">Candida boidinii</name>
    <name type="common">Yeast</name>
    <dbReference type="NCBI Taxonomy" id="5477"/>
    <lineage>
        <taxon>Eukaryota</taxon>
        <taxon>Fungi</taxon>
        <taxon>Dikarya</taxon>
        <taxon>Ascomycota</taxon>
        <taxon>Saccharomycotina</taxon>
        <taxon>Pichiomycetes</taxon>
        <taxon>Pichiales</taxon>
        <taxon>Pichiaceae</taxon>
        <taxon>Ogataea</taxon>
        <taxon>Ogataea/Candida clade</taxon>
    </lineage>
</organism>
<comment type="caution">
    <text evidence="1">The sequence shown here is derived from an EMBL/GenBank/DDBJ whole genome shotgun (WGS) entry which is preliminary data.</text>
</comment>
<sequence>MMVALNGPNADLAKVIAEADVFSWKNLDYIIPYDGATRQLLDNIQGYVKPGTMTALMGESGAGKTTLLNVLAQRISFGSITGDMLVNGRPIDASFKRRTGYVQQQDLHLAEYSVRESLRFAAALRQPKEVPQEEKDAYVETIINLLGMQNYAEAIVGKIGRGLNVEQRKKLSIGVELVAKPSLLLFLDEPTSGLDSQSAWSIVQFLRALADSGQAILCTIHQPSATLFEVFDRLLLLKKGGKTVYFGDIGENSQTMLNYFERQSGVKCGISENPAEYILNCIGAGATASVNQDWHELWTSSPEFQAINEDIEILHRELPSRPLKQDVGDLSAKYATSYDQQFKWVLKRTYTQFWRSPIYIRAKFLECIFCALFVGFSFVGFDHSIAGAEGAFSSVFMLLLISLAMINQLHVFAYDTRELFEVREALSNTFHWSCLLLSHTFLEIYWSTICEFICFVCYYFPAQYSGTAENCGYFFFIYVLIFPIYYCSYGLWILYMSPDVPSASMINSNLFASMLLFCGILNPKKYSPGFWSFMYVASPFTYFVQAFVAPLVHNRELICTFDEYNIMDPPSGETCGTYLSTYVDNNGGYIANPDEDTQCKYCPYRLQSDVVLQYDIKWSYRWRNFGIAWIYIVFNFGAMLVGYYVVRVKVWDLKSVTDIKNWWSPRKERHEKESNLFKPRPGDEKIGNTAATASKKE</sequence>
<dbReference type="EMBL" id="BSXV01001398">
    <property type="protein sequence ID" value="GME92709.1"/>
    <property type="molecule type" value="Genomic_DNA"/>
</dbReference>
<protein>
    <submittedName>
        <fullName evidence="1">Unnamed protein product</fullName>
    </submittedName>
</protein>
<dbReference type="Proteomes" id="UP001165101">
    <property type="component" value="Unassembled WGS sequence"/>
</dbReference>